<name>A0A7R9DM22_TIMPO</name>
<gene>
    <name evidence="2" type="ORF">TPSB3V08_LOCUS10825</name>
</gene>
<sequence length="310" mass="36093">MFHEVSSKETEEIRNQFRILGGTKDIAGKDESQLKEFLFTPGEERVQFLKWGIGKFNRSEDTFDNLKTCGQVEKEIFHQAVSLGLCTSLERDVLFGNGSPRNQLMVWKRLLKRLVWLETSIPLTSEEMKTIDAYVKNLSMDTQFQNILKMSAEDEVSPRPHYELESINNKLEAMKMEVQNLKEKLLQEEQIYHKTTNTSPKCGEAEIDDLKAMQERLLEIVSTKEEIKSTEENLISATNVFMELFEKQIRPCLPEQIFEDKPDVEEFDKLISSAHKQMNVLRKATQDMEELCLAKEEFVNLEEELLKMKL</sequence>
<reference evidence="2" key="1">
    <citation type="submission" date="2020-11" db="EMBL/GenBank/DDBJ databases">
        <authorList>
            <person name="Tran Van P."/>
        </authorList>
    </citation>
    <scope>NUCLEOTIDE SEQUENCE</scope>
</reference>
<proteinExistence type="predicted"/>
<dbReference type="AlphaFoldDB" id="A0A7R9DM22"/>
<organism evidence="2">
    <name type="scientific">Timema poppense</name>
    <name type="common">Walking stick</name>
    <dbReference type="NCBI Taxonomy" id="170557"/>
    <lineage>
        <taxon>Eukaryota</taxon>
        <taxon>Metazoa</taxon>
        <taxon>Ecdysozoa</taxon>
        <taxon>Arthropoda</taxon>
        <taxon>Hexapoda</taxon>
        <taxon>Insecta</taxon>
        <taxon>Pterygota</taxon>
        <taxon>Neoptera</taxon>
        <taxon>Polyneoptera</taxon>
        <taxon>Phasmatodea</taxon>
        <taxon>Timematodea</taxon>
        <taxon>Timematoidea</taxon>
        <taxon>Timematidae</taxon>
        <taxon>Timema</taxon>
    </lineage>
</organism>
<evidence type="ECO:0000313" key="2">
    <source>
        <dbReference type="EMBL" id="CAD7416139.1"/>
    </source>
</evidence>
<feature type="coiled-coil region" evidence="1">
    <location>
        <begin position="164"/>
        <end position="198"/>
    </location>
</feature>
<protein>
    <submittedName>
        <fullName evidence="2">Uncharacterized protein</fullName>
    </submittedName>
</protein>
<dbReference type="EMBL" id="OD010530">
    <property type="protein sequence ID" value="CAD7416139.1"/>
    <property type="molecule type" value="Genomic_DNA"/>
</dbReference>
<accession>A0A7R9DM22</accession>
<keyword evidence="1" id="KW-0175">Coiled coil</keyword>
<evidence type="ECO:0000256" key="1">
    <source>
        <dbReference type="SAM" id="Coils"/>
    </source>
</evidence>